<keyword evidence="2" id="KW-1185">Reference proteome</keyword>
<organism evidence="1 2">
    <name type="scientific">Hominisplanchenecus murintestinalis</name>
    <dbReference type="NCBI Taxonomy" id="2941517"/>
    <lineage>
        <taxon>Bacteria</taxon>
        <taxon>Bacillati</taxon>
        <taxon>Bacillota</taxon>
        <taxon>Clostridia</taxon>
        <taxon>Lachnospirales</taxon>
        <taxon>Lachnospiraceae</taxon>
        <taxon>Hominisplanchenecus</taxon>
    </lineage>
</organism>
<sequence length="127" mass="14194">MGDKYVATVRFHTEGVEAELYGRIMEGKKEAGLSVPDYIKQILKEYFENKDREDSRNEWLEQFGREITGIVERVVRNCISGGNVNAMGTGTALMADTEEADNLEEAGLPEQSEEIPEGALDFLDGME</sequence>
<evidence type="ECO:0000313" key="1">
    <source>
        <dbReference type="EMBL" id="TGX96336.1"/>
    </source>
</evidence>
<dbReference type="EMBL" id="SRZB01000068">
    <property type="protein sequence ID" value="TGX96336.1"/>
    <property type="molecule type" value="Genomic_DNA"/>
</dbReference>
<name>A0AC61QVE9_9FIRM</name>
<gene>
    <name evidence="1" type="ORF">E5357_16475</name>
</gene>
<comment type="caution">
    <text evidence="1">The sequence shown here is derived from an EMBL/GenBank/DDBJ whole genome shotgun (WGS) entry which is preliminary data.</text>
</comment>
<accession>A0AC61QVE9</accession>
<reference evidence="1" key="1">
    <citation type="submission" date="2019-04" db="EMBL/GenBank/DDBJ databases">
        <title>Microbes associate with the intestines of laboratory mice.</title>
        <authorList>
            <person name="Navarre W."/>
            <person name="Wong E."/>
            <person name="Huang K."/>
            <person name="Tropini C."/>
            <person name="Ng K."/>
            <person name="Yu B."/>
        </authorList>
    </citation>
    <scope>NUCLEOTIDE SEQUENCE</scope>
    <source>
        <strain evidence="1">NM72_1-8</strain>
    </source>
</reference>
<dbReference type="Proteomes" id="UP000307720">
    <property type="component" value="Unassembled WGS sequence"/>
</dbReference>
<proteinExistence type="predicted"/>
<evidence type="ECO:0000313" key="2">
    <source>
        <dbReference type="Proteomes" id="UP000307720"/>
    </source>
</evidence>
<protein>
    <submittedName>
        <fullName evidence="1">Uncharacterized protein</fullName>
    </submittedName>
</protein>